<dbReference type="InterPro" id="IPR003813">
    <property type="entry name" value="MvhD/FlpD"/>
</dbReference>
<keyword evidence="4" id="KW-0408">Iron</keyword>
<keyword evidence="2" id="KW-0479">Metal-binding</keyword>
<keyword evidence="5" id="KW-0411">Iron-sulfur</keyword>
<dbReference type="Gene3D" id="1.10.1060.10">
    <property type="entry name" value="Alpha-helical ferredoxin"/>
    <property type="match status" value="1"/>
</dbReference>
<protein>
    <recommendedName>
        <fullName evidence="6">4Fe-4S ferredoxin-type domain-containing protein</fullName>
    </recommendedName>
</protein>
<dbReference type="PROSITE" id="PS51379">
    <property type="entry name" value="4FE4S_FER_2"/>
    <property type="match status" value="1"/>
</dbReference>
<name>A0A2N3G755_9ACTN</name>
<sequence>MMAEPQIIAFTCNWCAYAGADYAGVSRIQYPVNVRLVRVMCSGRVEPSFILKAFEEGADGVLVGGCHEADCHYINGNLKARDRIQDTKRLLSLLGLSADRLRVKWVNANEGEAFASEIRDFTCALEKLGPNPLAKSKEQVKVSPPDFNEIMSRTDASLCIECGKCTASCSVSRQDPEFSPRAIVEQSLENMETELETSRQLWDCLTCHTCEERCPHGVRFSEFIRDSRVRARDLGLDGCPTQSGQMYSWMRMMTVDNLPQQRLSWAEGFKTKKKATGKNDTLFFVGCLPHFDISHKHVSANSLDIARDSLAILNAIGITPVLLSDERCCGHDLLFSGDPARFEALAKKNAALIKASEARRVVVSCPEGYQTLAQEYPRVLKGWDVEVTHISELLAERIDAGKLEFSNEVATTVTYQDPCRLGRYMGVYSAPRKVLEAIPGVELVEMEHSGADAICCGVSSWVSCGATAKNIQIARLAEAKATGADVLVTACPKCQIHFRCALSGKVPGDRDAVDIPVEDITSLVAKALGVASPSEAVVKVKKQE</sequence>
<evidence type="ECO:0000256" key="5">
    <source>
        <dbReference type="ARBA" id="ARBA00023014"/>
    </source>
</evidence>
<organism evidence="7 8">
    <name type="scientific">Candidatus Anoxymicrobium japonicum</name>
    <dbReference type="NCBI Taxonomy" id="2013648"/>
    <lineage>
        <taxon>Bacteria</taxon>
        <taxon>Bacillati</taxon>
        <taxon>Actinomycetota</taxon>
        <taxon>Candidatus Geothermincolia</taxon>
        <taxon>Candidatus Geothermincolales</taxon>
        <taxon>Candidatus Anoxymicrobiaceae</taxon>
        <taxon>Candidatus Anoxymicrobium</taxon>
    </lineage>
</organism>
<evidence type="ECO:0000256" key="1">
    <source>
        <dbReference type="ARBA" id="ARBA00022485"/>
    </source>
</evidence>
<dbReference type="Pfam" id="PF02662">
    <property type="entry name" value="FlpD"/>
    <property type="match status" value="1"/>
</dbReference>
<evidence type="ECO:0000313" key="8">
    <source>
        <dbReference type="Proteomes" id="UP000233654"/>
    </source>
</evidence>
<dbReference type="InterPro" id="IPR009051">
    <property type="entry name" value="Helical_ferredxn"/>
</dbReference>
<dbReference type="PANTHER" id="PTHR43255:SF1">
    <property type="entry name" value="IRON-SULFUR-BINDING OXIDOREDUCTASE FADF-RELATED"/>
    <property type="match status" value="1"/>
</dbReference>
<dbReference type="GO" id="GO:0046872">
    <property type="term" value="F:metal ion binding"/>
    <property type="evidence" value="ECO:0007669"/>
    <property type="project" value="UniProtKB-KW"/>
</dbReference>
<keyword evidence="1" id="KW-0004">4Fe-4S</keyword>
<dbReference type="Pfam" id="PF13183">
    <property type="entry name" value="Fer4_8"/>
    <property type="match status" value="1"/>
</dbReference>
<evidence type="ECO:0000256" key="4">
    <source>
        <dbReference type="ARBA" id="ARBA00023004"/>
    </source>
</evidence>
<evidence type="ECO:0000313" key="7">
    <source>
        <dbReference type="EMBL" id="PKQ28557.1"/>
    </source>
</evidence>
<dbReference type="InterPro" id="IPR017896">
    <property type="entry name" value="4Fe4S_Fe-S-bd"/>
</dbReference>
<reference evidence="7 8" key="1">
    <citation type="journal article" date="2017" name="ISME J.">
        <title>Potential for microbial H2 and metal transformations associated with novel bacteria and archaea in deep terrestrial subsurface sediments.</title>
        <authorList>
            <person name="Hernsdorf A.W."/>
            <person name="Amano Y."/>
            <person name="Miyakawa K."/>
            <person name="Ise K."/>
            <person name="Suzuki Y."/>
            <person name="Anantharaman K."/>
            <person name="Probst A."/>
            <person name="Burstein D."/>
            <person name="Thomas B.C."/>
            <person name="Banfield J.F."/>
        </authorList>
    </citation>
    <scope>NUCLEOTIDE SEQUENCE [LARGE SCALE GENOMIC DNA]</scope>
    <source>
        <strain evidence="7">HGW-Actinobacteria-3</strain>
    </source>
</reference>
<evidence type="ECO:0000259" key="6">
    <source>
        <dbReference type="PROSITE" id="PS51379"/>
    </source>
</evidence>
<dbReference type="InterPro" id="IPR004017">
    <property type="entry name" value="Cys_rich_dom"/>
</dbReference>
<gene>
    <name evidence="7" type="ORF">CVT63_02155</name>
</gene>
<keyword evidence="3" id="KW-0560">Oxidoreductase</keyword>
<dbReference type="PROSITE" id="PS00198">
    <property type="entry name" value="4FE4S_FER_1"/>
    <property type="match status" value="1"/>
</dbReference>
<accession>A0A2N3G755</accession>
<proteinExistence type="predicted"/>
<dbReference type="Proteomes" id="UP000233654">
    <property type="component" value="Unassembled WGS sequence"/>
</dbReference>
<evidence type="ECO:0000256" key="3">
    <source>
        <dbReference type="ARBA" id="ARBA00023002"/>
    </source>
</evidence>
<feature type="domain" description="4Fe-4S ferredoxin-type" evidence="6">
    <location>
        <begin position="150"/>
        <end position="181"/>
    </location>
</feature>
<dbReference type="InterPro" id="IPR017900">
    <property type="entry name" value="4Fe4S_Fe_S_CS"/>
</dbReference>
<evidence type="ECO:0000256" key="2">
    <source>
        <dbReference type="ARBA" id="ARBA00022723"/>
    </source>
</evidence>
<dbReference type="PANTHER" id="PTHR43255">
    <property type="entry name" value="IRON-SULFUR-BINDING OXIDOREDUCTASE FADF-RELATED-RELATED"/>
    <property type="match status" value="1"/>
</dbReference>
<dbReference type="AlphaFoldDB" id="A0A2N3G755"/>
<dbReference type="GO" id="GO:0016491">
    <property type="term" value="F:oxidoreductase activity"/>
    <property type="evidence" value="ECO:0007669"/>
    <property type="project" value="UniProtKB-KW"/>
</dbReference>
<dbReference type="GO" id="GO:0051539">
    <property type="term" value="F:4 iron, 4 sulfur cluster binding"/>
    <property type="evidence" value="ECO:0007669"/>
    <property type="project" value="UniProtKB-KW"/>
</dbReference>
<comment type="caution">
    <text evidence="7">The sequence shown here is derived from an EMBL/GenBank/DDBJ whole genome shotgun (WGS) entry which is preliminary data.</text>
</comment>
<dbReference type="InterPro" id="IPR051460">
    <property type="entry name" value="HdrC_iron-sulfur_subunit"/>
</dbReference>
<dbReference type="Pfam" id="PF02754">
    <property type="entry name" value="CCG"/>
    <property type="match status" value="2"/>
</dbReference>
<dbReference type="GO" id="GO:0005886">
    <property type="term" value="C:plasma membrane"/>
    <property type="evidence" value="ECO:0007669"/>
    <property type="project" value="TreeGrafter"/>
</dbReference>
<dbReference type="EMBL" id="PHEX01000012">
    <property type="protein sequence ID" value="PKQ28557.1"/>
    <property type="molecule type" value="Genomic_DNA"/>
</dbReference>
<dbReference type="SUPFAM" id="SSF46548">
    <property type="entry name" value="alpha-helical ferredoxin"/>
    <property type="match status" value="1"/>
</dbReference>